<dbReference type="EMBL" id="CP003940">
    <property type="protein sequence ID" value="AFZ48396.1"/>
    <property type="molecule type" value="Genomic_DNA"/>
</dbReference>
<dbReference type="GO" id="GO:0003677">
    <property type="term" value="F:DNA binding"/>
    <property type="evidence" value="ECO:0007669"/>
    <property type="project" value="UniProtKB-KW"/>
</dbReference>
<evidence type="ECO:0008006" key="3">
    <source>
        <dbReference type="Google" id="ProtNLM"/>
    </source>
</evidence>
<name>K9YN81_CYASC</name>
<dbReference type="Proteomes" id="UP000010483">
    <property type="component" value="Chromosome"/>
</dbReference>
<sequence>MVKKTQINLKLPEFEYRVLEDYCQRTGRSKTEILREFIRSLENSGK</sequence>
<dbReference type="HOGENOM" id="CLU_202531_3_0_3"/>
<dbReference type="KEGG" id="csn:Cyast_2452"/>
<dbReference type="PATRIC" id="fig|292563.3.peg.2557"/>
<dbReference type="BioCyc" id="CSTA292563:G1353-2453-MONOMER"/>
<dbReference type="GO" id="GO:0005737">
    <property type="term" value="C:cytoplasm"/>
    <property type="evidence" value="ECO:0007669"/>
    <property type="project" value="UniProtKB-SubCell"/>
</dbReference>
<proteinExistence type="predicted"/>
<accession>K9YN81</accession>
<gene>
    <name evidence="1" type="ordered locus">Cyast_2452</name>
</gene>
<reference evidence="2" key="1">
    <citation type="journal article" date="2013" name="Proc. Natl. Acad. Sci. U.S.A.">
        <title>Improving the coverage of the cyanobacterial phylum using diversity-driven genome sequencing.</title>
        <authorList>
            <person name="Shih P.M."/>
            <person name="Wu D."/>
            <person name="Latifi A."/>
            <person name="Axen S.D."/>
            <person name="Fewer D.P."/>
            <person name="Talla E."/>
            <person name="Calteau A."/>
            <person name="Cai F."/>
            <person name="Tandeau de Marsac N."/>
            <person name="Rippka R."/>
            <person name="Herdman M."/>
            <person name="Sivonen K."/>
            <person name="Coursin T."/>
            <person name="Laurent T."/>
            <person name="Goodwin L."/>
            <person name="Nolan M."/>
            <person name="Davenport K.W."/>
            <person name="Han C.S."/>
            <person name="Rubin E.M."/>
            <person name="Eisen J.A."/>
            <person name="Woyke T."/>
            <person name="Gugger M."/>
            <person name="Kerfeld C.A."/>
        </authorList>
    </citation>
    <scope>NUCLEOTIDE SEQUENCE [LARGE SCALE GENOMIC DNA]</scope>
    <source>
        <strain evidence="2">ATCC 29140 / PCC 7202</strain>
    </source>
</reference>
<dbReference type="AlphaFoldDB" id="K9YN81"/>
<evidence type="ECO:0000313" key="1">
    <source>
        <dbReference type="EMBL" id="AFZ48396.1"/>
    </source>
</evidence>
<evidence type="ECO:0000313" key="2">
    <source>
        <dbReference type="Proteomes" id="UP000010483"/>
    </source>
</evidence>
<dbReference type="STRING" id="292563.Cyast_2452"/>
<protein>
    <recommendedName>
        <fullName evidence="3">CopG domain protein DNA-binding domain protein</fullName>
    </recommendedName>
</protein>
<keyword evidence="2" id="KW-1185">Reference proteome</keyword>
<organism evidence="1 2">
    <name type="scientific">Cyanobacterium stanieri (strain ATCC 29140 / PCC 7202)</name>
    <dbReference type="NCBI Taxonomy" id="292563"/>
    <lineage>
        <taxon>Bacteria</taxon>
        <taxon>Bacillati</taxon>
        <taxon>Cyanobacteriota</taxon>
        <taxon>Cyanophyceae</taxon>
        <taxon>Oscillatoriophycideae</taxon>
        <taxon>Chroococcales</taxon>
        <taxon>Geminocystaceae</taxon>
        <taxon>Cyanobacterium</taxon>
    </lineage>
</organism>